<evidence type="ECO:0000256" key="1">
    <source>
        <dbReference type="SAM" id="SignalP"/>
    </source>
</evidence>
<reference evidence="3" key="1">
    <citation type="submission" date="2014-12" db="EMBL/GenBank/DDBJ databases">
        <authorList>
            <person name="Salcher M.M."/>
        </authorList>
    </citation>
    <scope>NUCLEOTIDE SEQUENCE [LARGE SCALE GENOMIC DNA]</scope>
    <source>
        <strain evidence="3">MMS-10A-171</strain>
    </source>
</reference>
<dbReference type="EMBL" id="LN794158">
    <property type="protein sequence ID" value="CEN55189.1"/>
    <property type="molecule type" value="Genomic_DNA"/>
</dbReference>
<feature type="chain" id="PRO_5002118009" evidence="1">
    <location>
        <begin position="22"/>
        <end position="84"/>
    </location>
</feature>
<name>A0A0B7ISA0_9PROT</name>
<dbReference type="AlphaFoldDB" id="A0A0B7ISA0"/>
<protein>
    <submittedName>
        <fullName evidence="2">Putative lipoprotein</fullName>
    </submittedName>
</protein>
<accession>A0A0B7ISA0</accession>
<dbReference type="Proteomes" id="UP000056322">
    <property type="component" value="Chromosome 1"/>
</dbReference>
<dbReference type="HOGENOM" id="CLU_2523682_0_0_4"/>
<sequence>MKKITLLVLLSLSGCAQLMHGAVQPVTVKNLQERIYFTTCSGVVETSGTCQDKARETCQGGFNVIERYETPTGARRELTFQCKK</sequence>
<dbReference type="OrthoDB" id="8538591at2"/>
<keyword evidence="3" id="KW-1185">Reference proteome</keyword>
<organism evidence="2 3">
    <name type="scientific">Candidatus Methylopumilus turicensis</name>
    <dbReference type="NCBI Taxonomy" id="1581680"/>
    <lineage>
        <taxon>Bacteria</taxon>
        <taxon>Pseudomonadati</taxon>
        <taxon>Pseudomonadota</taxon>
        <taxon>Betaproteobacteria</taxon>
        <taxon>Nitrosomonadales</taxon>
        <taxon>Methylophilaceae</taxon>
        <taxon>Candidatus Methylopumilus</taxon>
    </lineage>
</organism>
<dbReference type="KEGG" id="mbac:BN1209_0135"/>
<keyword evidence="1" id="KW-0732">Signal</keyword>
<evidence type="ECO:0000313" key="2">
    <source>
        <dbReference type="EMBL" id="CEN55189.1"/>
    </source>
</evidence>
<dbReference type="PROSITE" id="PS51257">
    <property type="entry name" value="PROKAR_LIPOPROTEIN"/>
    <property type="match status" value="1"/>
</dbReference>
<evidence type="ECO:0000313" key="3">
    <source>
        <dbReference type="Proteomes" id="UP000056322"/>
    </source>
</evidence>
<gene>
    <name evidence="2" type="ORF">BN1209_0135</name>
</gene>
<dbReference type="RefSeq" id="WP_045750506.1">
    <property type="nucleotide sequence ID" value="NZ_LN794158.1"/>
</dbReference>
<feature type="signal peptide" evidence="1">
    <location>
        <begin position="1"/>
        <end position="21"/>
    </location>
</feature>
<dbReference type="STRING" id="1581680.BN1209_0135"/>
<proteinExistence type="predicted"/>
<keyword evidence="2" id="KW-0449">Lipoprotein</keyword>